<dbReference type="Proteomes" id="UP001241537">
    <property type="component" value="Unassembled WGS sequence"/>
</dbReference>
<feature type="transmembrane region" description="Helical" evidence="2">
    <location>
        <begin position="113"/>
        <end position="133"/>
    </location>
</feature>
<feature type="transmembrane region" description="Helical" evidence="2">
    <location>
        <begin position="36"/>
        <end position="58"/>
    </location>
</feature>
<dbReference type="EMBL" id="JAUSTO010000004">
    <property type="protein sequence ID" value="MDQ0152178.1"/>
    <property type="molecule type" value="Genomic_DNA"/>
</dbReference>
<dbReference type="AlphaFoldDB" id="A0AAE3V9X9"/>
<dbReference type="InterPro" id="IPR010540">
    <property type="entry name" value="CmpB_TMEM229"/>
</dbReference>
<evidence type="ECO:0000313" key="4">
    <source>
        <dbReference type="Proteomes" id="UP001241537"/>
    </source>
</evidence>
<keyword evidence="2" id="KW-1133">Transmembrane helix</keyword>
<evidence type="ECO:0000313" key="3">
    <source>
        <dbReference type="EMBL" id="MDQ0152178.1"/>
    </source>
</evidence>
<evidence type="ECO:0000256" key="2">
    <source>
        <dbReference type="SAM" id="Phobius"/>
    </source>
</evidence>
<feature type="transmembrane region" description="Helical" evidence="2">
    <location>
        <begin position="6"/>
        <end position="24"/>
    </location>
</feature>
<gene>
    <name evidence="3" type="ORF">J2S20_000863</name>
</gene>
<keyword evidence="1" id="KW-0175">Coiled coil</keyword>
<reference evidence="3" key="1">
    <citation type="submission" date="2023-07" db="EMBL/GenBank/DDBJ databases">
        <title>Genomic Encyclopedia of Type Strains, Phase IV (KMG-IV): sequencing the most valuable type-strain genomes for metagenomic binning, comparative biology and taxonomic classification.</title>
        <authorList>
            <person name="Goeker M."/>
        </authorList>
    </citation>
    <scope>NUCLEOTIDE SEQUENCE</scope>
    <source>
        <strain evidence="3">DSM 19659</strain>
    </source>
</reference>
<dbReference type="Pfam" id="PF06541">
    <property type="entry name" value="ABC_trans_CmpB"/>
    <property type="match status" value="1"/>
</dbReference>
<evidence type="ECO:0000256" key="1">
    <source>
        <dbReference type="SAM" id="Coils"/>
    </source>
</evidence>
<feature type="coiled-coil region" evidence="1">
    <location>
        <begin position="211"/>
        <end position="249"/>
    </location>
</feature>
<sequence length="286" mass="33095">MNLYILLWYFCIYSFLGWVTEVAYHAVTRGNIVNRGFLNGPVCPIYGFGLCAVLLAIVRLTHTDSTRLHAAIVFFGGMLLASSVEFLAGWVLELLFHARWWDYSDQPFNLRGYICLKFSLLWGLATVFVVRIVHPAVQLGVSVLLPQRIGWPLLALLYLIYGVDLVLTVSTVRRLNRELRELEGFRRRLRGFSDNMSEIIGRQTLHTQQRLEEQQLQAALASAELRDSVEELEQKLSAYRSRAEQLRRRLSSKHWGSGRLLRAFPRLHFYNCTELIDELRTHLEEL</sequence>
<keyword evidence="2" id="KW-0472">Membrane</keyword>
<name>A0AAE3V9X9_9FIRM</name>
<feature type="transmembrane region" description="Helical" evidence="2">
    <location>
        <begin position="153"/>
        <end position="172"/>
    </location>
</feature>
<feature type="transmembrane region" description="Helical" evidence="2">
    <location>
        <begin position="70"/>
        <end position="92"/>
    </location>
</feature>
<keyword evidence="4" id="KW-1185">Reference proteome</keyword>
<organism evidence="3 4">
    <name type="scientific">Moryella indoligenes</name>
    <dbReference type="NCBI Taxonomy" id="371674"/>
    <lineage>
        <taxon>Bacteria</taxon>
        <taxon>Bacillati</taxon>
        <taxon>Bacillota</taxon>
        <taxon>Clostridia</taxon>
        <taxon>Lachnospirales</taxon>
        <taxon>Lachnospiraceae</taxon>
        <taxon>Moryella</taxon>
    </lineage>
</organism>
<proteinExistence type="predicted"/>
<accession>A0AAE3V9X9</accession>
<keyword evidence="2" id="KW-0812">Transmembrane</keyword>
<protein>
    <submittedName>
        <fullName evidence="3">Membrane protein</fullName>
    </submittedName>
</protein>
<dbReference type="RefSeq" id="WP_307253582.1">
    <property type="nucleotide sequence ID" value="NZ_JAUSTO010000004.1"/>
</dbReference>
<comment type="caution">
    <text evidence="3">The sequence shown here is derived from an EMBL/GenBank/DDBJ whole genome shotgun (WGS) entry which is preliminary data.</text>
</comment>